<accession>A0A5A8E103</accession>
<comment type="caution">
    <text evidence="2">The sequence shown here is derived from an EMBL/GenBank/DDBJ whole genome shotgun (WGS) entry which is preliminary data.</text>
</comment>
<dbReference type="Proteomes" id="UP000324907">
    <property type="component" value="Unassembled WGS sequence"/>
</dbReference>
<evidence type="ECO:0000313" key="2">
    <source>
        <dbReference type="EMBL" id="KAA0171473.1"/>
    </source>
</evidence>
<dbReference type="AlphaFoldDB" id="A0A5A8E103"/>
<reference evidence="2 3" key="1">
    <citation type="submission" date="2019-07" db="EMBL/GenBank/DDBJ databases">
        <title>Genomes of Cafeteria roenbergensis.</title>
        <authorList>
            <person name="Fischer M.G."/>
            <person name="Hackl T."/>
            <person name="Roman M."/>
        </authorList>
    </citation>
    <scope>NUCLEOTIDE SEQUENCE [LARGE SCALE GENOMIC DNA]</scope>
    <source>
        <strain evidence="2 3">RCC970-E3</strain>
    </source>
</reference>
<feature type="compositionally biased region" description="Basic and acidic residues" evidence="1">
    <location>
        <begin position="220"/>
        <end position="232"/>
    </location>
</feature>
<protein>
    <submittedName>
        <fullName evidence="2">Uncharacterized protein</fullName>
    </submittedName>
</protein>
<feature type="compositionally biased region" description="Low complexity" evidence="1">
    <location>
        <begin position="207"/>
        <end position="219"/>
    </location>
</feature>
<feature type="region of interest" description="Disordered" evidence="1">
    <location>
        <begin position="49"/>
        <end position="86"/>
    </location>
</feature>
<evidence type="ECO:0000256" key="1">
    <source>
        <dbReference type="SAM" id="MobiDB-lite"/>
    </source>
</evidence>
<feature type="region of interest" description="Disordered" evidence="1">
    <location>
        <begin position="194"/>
        <end position="238"/>
    </location>
</feature>
<sequence length="268" mass="27351">MSQETAATAELDMTGDAAGPDDADEVLRGYRQVVATMVAAGVAGESTDQAMQAASSRNTSAAAPSSASSSVHSLPSSGRPSVGSVRFHSQRPPAVLAGVASLPGPPADGGERLASVLEVCRAAQAVEALAGTAEDRSDVPEARRDLRAAQASLRASLGELPGGREDLSAEDERMLLQVLTQQLMALADRAEAVEQAREAEERDEAAVSDAAASADAEAAGARHGDATTHDGSRQAVHGYESPMAGLLMLASSVEPPSWVAELQRGNSG</sequence>
<proteinExistence type="predicted"/>
<organism evidence="2 3">
    <name type="scientific">Cafeteria roenbergensis</name>
    <name type="common">Marine flagellate</name>
    <dbReference type="NCBI Taxonomy" id="33653"/>
    <lineage>
        <taxon>Eukaryota</taxon>
        <taxon>Sar</taxon>
        <taxon>Stramenopiles</taxon>
        <taxon>Bigyra</taxon>
        <taxon>Opalozoa</taxon>
        <taxon>Bicosoecida</taxon>
        <taxon>Cafeteriaceae</taxon>
        <taxon>Cafeteria</taxon>
    </lineage>
</organism>
<gene>
    <name evidence="2" type="ORF">FNF28_00685</name>
</gene>
<name>A0A5A8E103_CAFRO</name>
<feature type="region of interest" description="Disordered" evidence="1">
    <location>
        <begin position="1"/>
        <end position="24"/>
    </location>
</feature>
<evidence type="ECO:0000313" key="3">
    <source>
        <dbReference type="Proteomes" id="UP000324907"/>
    </source>
</evidence>
<dbReference type="EMBL" id="VLTL01000006">
    <property type="protein sequence ID" value="KAA0171473.1"/>
    <property type="molecule type" value="Genomic_DNA"/>
</dbReference>
<feature type="compositionally biased region" description="Low complexity" evidence="1">
    <location>
        <begin position="53"/>
        <end position="81"/>
    </location>
</feature>